<dbReference type="EMBL" id="JAUIZM010000006">
    <property type="protein sequence ID" value="KAK1379311.1"/>
    <property type="molecule type" value="Genomic_DNA"/>
</dbReference>
<dbReference type="AlphaFoldDB" id="A0AAD8I572"/>
<proteinExistence type="predicted"/>
<keyword evidence="1" id="KW-0472">Membrane</keyword>
<reference evidence="2" key="2">
    <citation type="submission" date="2023-05" db="EMBL/GenBank/DDBJ databases">
        <authorList>
            <person name="Schelkunov M.I."/>
        </authorList>
    </citation>
    <scope>NUCLEOTIDE SEQUENCE</scope>
    <source>
        <strain evidence="2">Hsosn_3</strain>
        <tissue evidence="2">Leaf</tissue>
    </source>
</reference>
<keyword evidence="1" id="KW-0812">Transmembrane</keyword>
<comment type="caution">
    <text evidence="2">The sequence shown here is derived from an EMBL/GenBank/DDBJ whole genome shotgun (WGS) entry which is preliminary data.</text>
</comment>
<keyword evidence="3" id="KW-1185">Reference proteome</keyword>
<keyword evidence="1" id="KW-1133">Transmembrane helix</keyword>
<gene>
    <name evidence="2" type="ORF">POM88_026055</name>
</gene>
<name>A0AAD8I572_9APIA</name>
<accession>A0AAD8I572</accession>
<organism evidence="2 3">
    <name type="scientific">Heracleum sosnowskyi</name>
    <dbReference type="NCBI Taxonomy" id="360622"/>
    <lineage>
        <taxon>Eukaryota</taxon>
        <taxon>Viridiplantae</taxon>
        <taxon>Streptophyta</taxon>
        <taxon>Embryophyta</taxon>
        <taxon>Tracheophyta</taxon>
        <taxon>Spermatophyta</taxon>
        <taxon>Magnoliopsida</taxon>
        <taxon>eudicotyledons</taxon>
        <taxon>Gunneridae</taxon>
        <taxon>Pentapetalae</taxon>
        <taxon>asterids</taxon>
        <taxon>campanulids</taxon>
        <taxon>Apiales</taxon>
        <taxon>Apiaceae</taxon>
        <taxon>Apioideae</taxon>
        <taxon>apioid superclade</taxon>
        <taxon>Tordylieae</taxon>
        <taxon>Tordyliinae</taxon>
        <taxon>Heracleum</taxon>
    </lineage>
</organism>
<dbReference type="Proteomes" id="UP001237642">
    <property type="component" value="Unassembled WGS sequence"/>
</dbReference>
<evidence type="ECO:0000313" key="3">
    <source>
        <dbReference type="Proteomes" id="UP001237642"/>
    </source>
</evidence>
<reference evidence="2" key="1">
    <citation type="submission" date="2023-02" db="EMBL/GenBank/DDBJ databases">
        <title>Genome of toxic invasive species Heracleum sosnowskyi carries increased number of genes despite the absence of recent whole-genome duplications.</title>
        <authorList>
            <person name="Schelkunov M."/>
            <person name="Shtratnikova V."/>
            <person name="Makarenko M."/>
            <person name="Klepikova A."/>
            <person name="Omelchenko D."/>
            <person name="Novikova G."/>
            <person name="Obukhova E."/>
            <person name="Bogdanov V."/>
            <person name="Penin A."/>
            <person name="Logacheva M."/>
        </authorList>
    </citation>
    <scope>NUCLEOTIDE SEQUENCE</scope>
    <source>
        <strain evidence="2">Hsosn_3</strain>
        <tissue evidence="2">Leaf</tissue>
    </source>
</reference>
<sequence>MLVTTHKPLLTALVVVVLVADLLASVELPAVLLVVSALEAPLLPAALLVASVLEASLLAAFAVAASVHAFFVLAVGAPTVTLAAVVLTADSPHVDALVSAKVVDSLVMEPAALGVLLIHL</sequence>
<evidence type="ECO:0000256" key="1">
    <source>
        <dbReference type="SAM" id="Phobius"/>
    </source>
</evidence>
<feature type="transmembrane region" description="Helical" evidence="1">
    <location>
        <begin position="70"/>
        <end position="89"/>
    </location>
</feature>
<protein>
    <submittedName>
        <fullName evidence="2">Uncharacterized protein</fullName>
    </submittedName>
</protein>
<evidence type="ECO:0000313" key="2">
    <source>
        <dbReference type="EMBL" id="KAK1379311.1"/>
    </source>
</evidence>
<feature type="transmembrane region" description="Helical" evidence="1">
    <location>
        <begin position="41"/>
        <end position="63"/>
    </location>
</feature>